<dbReference type="Gene3D" id="3.40.190.10">
    <property type="entry name" value="Periplasmic binding protein-like II"/>
    <property type="match status" value="1"/>
</dbReference>
<evidence type="ECO:0000313" key="4">
    <source>
        <dbReference type="Proteomes" id="UP001589865"/>
    </source>
</evidence>
<dbReference type="InterPro" id="IPR005064">
    <property type="entry name" value="BUG"/>
</dbReference>
<comment type="similarity">
    <text evidence="1">Belongs to the UPF0065 (bug) family.</text>
</comment>
<accession>A0ABV6JQR9</accession>
<feature type="chain" id="PRO_5046437462" evidence="2">
    <location>
        <begin position="23"/>
        <end position="319"/>
    </location>
</feature>
<dbReference type="PANTHER" id="PTHR42928">
    <property type="entry name" value="TRICARBOXYLATE-BINDING PROTEIN"/>
    <property type="match status" value="1"/>
</dbReference>
<dbReference type="Gene3D" id="3.40.190.150">
    <property type="entry name" value="Bordetella uptake gene, domain 1"/>
    <property type="match status" value="1"/>
</dbReference>
<comment type="caution">
    <text evidence="3">The sequence shown here is derived from an EMBL/GenBank/DDBJ whole genome shotgun (WGS) entry which is preliminary data.</text>
</comment>
<dbReference type="EMBL" id="JBHLUN010000004">
    <property type="protein sequence ID" value="MFC0407695.1"/>
    <property type="molecule type" value="Genomic_DNA"/>
</dbReference>
<organism evidence="3 4">
    <name type="scientific">Roseomonas elaeocarpi</name>
    <dbReference type="NCBI Taxonomy" id="907779"/>
    <lineage>
        <taxon>Bacteria</taxon>
        <taxon>Pseudomonadati</taxon>
        <taxon>Pseudomonadota</taxon>
        <taxon>Alphaproteobacteria</taxon>
        <taxon>Acetobacterales</taxon>
        <taxon>Roseomonadaceae</taxon>
        <taxon>Roseomonas</taxon>
    </lineage>
</organism>
<proteinExistence type="inferred from homology"/>
<dbReference type="CDD" id="cd07012">
    <property type="entry name" value="PBP2_Bug_TTT"/>
    <property type="match status" value="1"/>
</dbReference>
<dbReference type="RefSeq" id="WP_377043415.1">
    <property type="nucleotide sequence ID" value="NZ_JBHLUN010000004.1"/>
</dbReference>
<evidence type="ECO:0000313" key="3">
    <source>
        <dbReference type="EMBL" id="MFC0407695.1"/>
    </source>
</evidence>
<evidence type="ECO:0000256" key="2">
    <source>
        <dbReference type="SAM" id="SignalP"/>
    </source>
</evidence>
<keyword evidence="2" id="KW-0732">Signal</keyword>
<name>A0ABV6JQR9_9PROT</name>
<protein>
    <submittedName>
        <fullName evidence="3">Tripartite tricarboxylate transporter substrate binding protein</fullName>
    </submittedName>
</protein>
<keyword evidence="4" id="KW-1185">Reference proteome</keyword>
<dbReference type="PIRSF" id="PIRSF017082">
    <property type="entry name" value="YflP"/>
    <property type="match status" value="1"/>
</dbReference>
<reference evidence="3 4" key="1">
    <citation type="submission" date="2024-09" db="EMBL/GenBank/DDBJ databases">
        <authorList>
            <person name="Sun Q."/>
            <person name="Mori K."/>
        </authorList>
    </citation>
    <scope>NUCLEOTIDE SEQUENCE [LARGE SCALE GENOMIC DNA]</scope>
    <source>
        <strain evidence="3 4">TBRC 5777</strain>
    </source>
</reference>
<dbReference type="PANTHER" id="PTHR42928:SF5">
    <property type="entry name" value="BLR1237 PROTEIN"/>
    <property type="match status" value="1"/>
</dbReference>
<dbReference type="InterPro" id="IPR042100">
    <property type="entry name" value="Bug_dom1"/>
</dbReference>
<sequence>MKRRHLLAAVAAGAVAPGIAHAAWPADHPIQVFVPGPAGGGMDILARTFLPAVQRHLPGAVFVIQNRAPAGGQQAFEGTATAAPDGFTIGAAQAPNSITLPIERQVRYRVADFAFLGNVIEDPCGLWVRNDSPLRSMADLVAVAKARPGQLTVGTAGVGTDDHLLLLSLQEATATAFSHIPFNGTPPIVTGLLSRNIDVGSFNMSEGLSLLRDGTLRALAQGGPERWQATDTVPTLREQRVDLVAGSTRGLVAPRAIPAEMLDRLRQAVAAANADPAWIAEADRINLPRRAMTAADQEALFLSEDARLRALWARKPWRE</sequence>
<feature type="signal peptide" evidence="2">
    <location>
        <begin position="1"/>
        <end position="22"/>
    </location>
</feature>
<gene>
    <name evidence="3" type="ORF">ACFFGY_05505</name>
</gene>
<dbReference type="Pfam" id="PF03401">
    <property type="entry name" value="TctC"/>
    <property type="match status" value="1"/>
</dbReference>
<evidence type="ECO:0000256" key="1">
    <source>
        <dbReference type="ARBA" id="ARBA00006987"/>
    </source>
</evidence>
<dbReference type="SUPFAM" id="SSF53850">
    <property type="entry name" value="Periplasmic binding protein-like II"/>
    <property type="match status" value="1"/>
</dbReference>
<dbReference type="Proteomes" id="UP001589865">
    <property type="component" value="Unassembled WGS sequence"/>
</dbReference>